<keyword evidence="2" id="KW-0805">Transcription regulation</keyword>
<keyword evidence="3" id="KW-0238">DNA-binding</keyword>
<dbReference type="Gene3D" id="3.40.1810.10">
    <property type="entry name" value="Transcription factor, MADS-box"/>
    <property type="match status" value="1"/>
</dbReference>
<proteinExistence type="predicted"/>
<keyword evidence="5" id="KW-0539">Nucleus</keyword>
<dbReference type="PRINTS" id="PR00404">
    <property type="entry name" value="MADSDOMAIN"/>
</dbReference>
<comment type="caution">
    <text evidence="7">The sequence shown here is derived from an EMBL/GenBank/DDBJ whole genome shotgun (WGS) entry which is preliminary data.</text>
</comment>
<feature type="domain" description="MADS-box" evidence="6">
    <location>
        <begin position="6"/>
        <end position="51"/>
    </location>
</feature>
<dbReference type="CDD" id="cd00266">
    <property type="entry name" value="MADS_SRF_like"/>
    <property type="match status" value="1"/>
</dbReference>
<keyword evidence="8" id="KW-1185">Reference proteome</keyword>
<comment type="subcellular location">
    <subcellularLocation>
        <location evidence="1">Nucleus</location>
    </subcellularLocation>
</comment>
<dbReference type="GO" id="GO:0003677">
    <property type="term" value="F:DNA binding"/>
    <property type="evidence" value="ECO:0007669"/>
    <property type="project" value="UniProtKB-KW"/>
</dbReference>
<evidence type="ECO:0000256" key="5">
    <source>
        <dbReference type="ARBA" id="ARBA00023242"/>
    </source>
</evidence>
<dbReference type="SMART" id="SM00432">
    <property type="entry name" value="MADS"/>
    <property type="match status" value="1"/>
</dbReference>
<dbReference type="GO" id="GO:0005634">
    <property type="term" value="C:nucleus"/>
    <property type="evidence" value="ECO:0007669"/>
    <property type="project" value="UniProtKB-SubCell"/>
</dbReference>
<gene>
    <name evidence="7" type="ORF">V5N11_008552</name>
</gene>
<evidence type="ECO:0000313" key="8">
    <source>
        <dbReference type="Proteomes" id="UP001558713"/>
    </source>
</evidence>
<dbReference type="EMBL" id="JBANAX010000657">
    <property type="protein sequence ID" value="KAL1198934.1"/>
    <property type="molecule type" value="Genomic_DNA"/>
</dbReference>
<organism evidence="7 8">
    <name type="scientific">Cardamine amara subsp. amara</name>
    <dbReference type="NCBI Taxonomy" id="228776"/>
    <lineage>
        <taxon>Eukaryota</taxon>
        <taxon>Viridiplantae</taxon>
        <taxon>Streptophyta</taxon>
        <taxon>Embryophyta</taxon>
        <taxon>Tracheophyta</taxon>
        <taxon>Spermatophyta</taxon>
        <taxon>Magnoliopsida</taxon>
        <taxon>eudicotyledons</taxon>
        <taxon>Gunneridae</taxon>
        <taxon>Pentapetalae</taxon>
        <taxon>rosids</taxon>
        <taxon>malvids</taxon>
        <taxon>Brassicales</taxon>
        <taxon>Brassicaceae</taxon>
        <taxon>Cardamineae</taxon>
        <taxon>Cardamine</taxon>
    </lineage>
</organism>
<dbReference type="Proteomes" id="UP001558713">
    <property type="component" value="Unassembled WGS sequence"/>
</dbReference>
<evidence type="ECO:0000256" key="4">
    <source>
        <dbReference type="ARBA" id="ARBA00023163"/>
    </source>
</evidence>
<dbReference type="InterPro" id="IPR036879">
    <property type="entry name" value="TF_MADSbox_sf"/>
</dbReference>
<dbReference type="InterPro" id="IPR002100">
    <property type="entry name" value="TF_MADSbox"/>
</dbReference>
<dbReference type="PROSITE" id="PS50066">
    <property type="entry name" value="MADS_BOX_2"/>
    <property type="match status" value="1"/>
</dbReference>
<accession>A0ABD0ZWK4</accession>
<name>A0ABD0ZWK4_CARAN</name>
<evidence type="ECO:0000313" key="7">
    <source>
        <dbReference type="EMBL" id="KAL1198934.1"/>
    </source>
</evidence>
<evidence type="ECO:0000256" key="2">
    <source>
        <dbReference type="ARBA" id="ARBA00023015"/>
    </source>
</evidence>
<evidence type="ECO:0000259" key="6">
    <source>
        <dbReference type="PROSITE" id="PS50066"/>
    </source>
</evidence>
<dbReference type="InterPro" id="IPR033897">
    <property type="entry name" value="SRF-like_MADS-box"/>
</dbReference>
<evidence type="ECO:0000256" key="3">
    <source>
        <dbReference type="ARBA" id="ARBA00023125"/>
    </source>
</evidence>
<reference evidence="7 8" key="1">
    <citation type="submission" date="2024-04" db="EMBL/GenBank/DDBJ databases">
        <title>Genome assembly C_amara_ONT_v2.</title>
        <authorList>
            <person name="Yant L."/>
            <person name="Moore C."/>
            <person name="Slenker M."/>
        </authorList>
    </citation>
    <scope>NUCLEOTIDE SEQUENCE [LARGE SCALE GENOMIC DNA]</scope>
    <source>
        <tissue evidence="7">Leaf</tissue>
    </source>
</reference>
<dbReference type="PANTHER" id="PTHR11945">
    <property type="entry name" value="MADS BOX PROTEIN"/>
    <property type="match status" value="1"/>
</dbReference>
<dbReference type="PANTHER" id="PTHR11945:SF702">
    <property type="entry name" value="AGAMOUS-LIKE 83-RELATED"/>
    <property type="match status" value="1"/>
</dbReference>
<keyword evidence="4" id="KW-0804">Transcription</keyword>
<protein>
    <submittedName>
        <fullName evidence="7">Agamous-like MADS-box protein AGL97</fullName>
    </submittedName>
</protein>
<dbReference type="AlphaFoldDB" id="A0ABD0ZWK4"/>
<sequence>MVKRGGTKKKIKMEKITKKLSLAPTFTKRREGLFSKASQLCLLSGAHIAVLATPPSSESNVSFYSFGHSSVDALVSAYLSGQRHVPVLEGNNKQTREDVGVCLTRKDLGLGLWWEDESLIRTENPEELRDAMDSMWTLLSDLKGLKTNVNNDLRDHYTHQAFVNDDEELKKKKKEKIDVVVLDNGTQEPDQTLILQSTTSPAVCCIPDDDSPENYNKITEEQYQINEICESFSVSDYNNTLPQGNNNAEGYLDYDQVTDIDELIDFDYLFENSTHLDLEEVAPSLLSSSELLDADHVPMETTTDTMMCSYLEGVEDEYDLQFPMICNFST</sequence>
<evidence type="ECO:0000256" key="1">
    <source>
        <dbReference type="ARBA" id="ARBA00004123"/>
    </source>
</evidence>
<dbReference type="SUPFAM" id="SSF55455">
    <property type="entry name" value="SRF-like"/>
    <property type="match status" value="1"/>
</dbReference>
<dbReference type="Pfam" id="PF00319">
    <property type="entry name" value="SRF-TF"/>
    <property type="match status" value="1"/>
</dbReference>